<sequence length="88" mass="10201">MKSKLLNNHRTAVTETFSITIPVMPNQHYWLDGSDWEEDYPGSIDYLMLCSPCGDPLYDLRKNASQEEAEAFIRKDREIASYLTIKTQ</sequence>
<evidence type="ECO:0000313" key="2">
    <source>
        <dbReference type="Proteomes" id="UP000008206"/>
    </source>
</evidence>
<evidence type="ECO:0000313" key="1">
    <source>
        <dbReference type="EMBL" id="ADN18514.1"/>
    </source>
</evidence>
<keyword evidence="1" id="KW-0614">Plasmid</keyword>
<protein>
    <submittedName>
        <fullName evidence="1">Uncharacterized protein</fullName>
    </submittedName>
</protein>
<dbReference type="Proteomes" id="UP000008206">
    <property type="component" value="Plasmid Cy782203"/>
</dbReference>
<name>E0UNI4_GLOV7</name>
<dbReference type="RefSeq" id="WP_013325640.1">
    <property type="nucleotide sequence ID" value="NC_014502.1"/>
</dbReference>
<accession>E0UNI4</accession>
<organism evidence="1 2">
    <name type="scientific">Gloeothece verrucosa (strain PCC 7822)</name>
    <name type="common">Cyanothece sp. (strain PCC 7822)</name>
    <dbReference type="NCBI Taxonomy" id="497965"/>
    <lineage>
        <taxon>Bacteria</taxon>
        <taxon>Bacillati</taxon>
        <taxon>Cyanobacteriota</taxon>
        <taxon>Cyanophyceae</taxon>
        <taxon>Oscillatoriophycideae</taxon>
        <taxon>Chroococcales</taxon>
        <taxon>Aphanothecaceae</taxon>
        <taxon>Gloeothece</taxon>
        <taxon>Gloeothece verrucosa</taxon>
    </lineage>
</organism>
<reference evidence="2" key="1">
    <citation type="journal article" date="2011" name="MBio">
        <title>Novel metabolic attributes of the genus Cyanothece, comprising a group of unicellular nitrogen-fixing Cyanobacteria.</title>
        <authorList>
            <person name="Bandyopadhyay A."/>
            <person name="Elvitigala T."/>
            <person name="Welsh E."/>
            <person name="Stockel J."/>
            <person name="Liberton M."/>
            <person name="Min H."/>
            <person name="Sherman L.A."/>
            <person name="Pakrasi H.B."/>
        </authorList>
    </citation>
    <scope>NUCLEOTIDE SEQUENCE [LARGE SCALE GENOMIC DNA]</scope>
    <source>
        <strain evidence="2">PCC 7822</strain>
        <plasmid evidence="2">Cy782203</plasmid>
    </source>
</reference>
<dbReference type="EMBL" id="CP002201">
    <property type="protein sequence ID" value="ADN18514.1"/>
    <property type="molecule type" value="Genomic_DNA"/>
</dbReference>
<dbReference type="AlphaFoldDB" id="E0UNI4"/>
<geneLocation type="plasmid" evidence="1 2">
    <name>Cy782203</name>
</geneLocation>
<proteinExistence type="predicted"/>
<dbReference type="HOGENOM" id="CLU_2463914_0_0_3"/>
<dbReference type="KEGG" id="cyj:Cyan7822_6868"/>
<gene>
    <name evidence="1" type="ordered locus">Cyan7822_6868</name>
</gene>
<keyword evidence="2" id="KW-1185">Reference proteome</keyword>